<dbReference type="SUPFAM" id="SSF56784">
    <property type="entry name" value="HAD-like"/>
    <property type="match status" value="1"/>
</dbReference>
<organism evidence="1 2">
    <name type="scientific">Conexibacter arvalis</name>
    <dbReference type="NCBI Taxonomy" id="912552"/>
    <lineage>
        <taxon>Bacteria</taxon>
        <taxon>Bacillati</taxon>
        <taxon>Actinomycetota</taxon>
        <taxon>Thermoleophilia</taxon>
        <taxon>Solirubrobacterales</taxon>
        <taxon>Conexibacteraceae</taxon>
        <taxon>Conexibacter</taxon>
    </lineage>
</organism>
<comment type="caution">
    <text evidence="1">The sequence shown here is derived from an EMBL/GenBank/DDBJ whole genome shotgun (WGS) entry which is preliminary data.</text>
</comment>
<reference evidence="1 2" key="1">
    <citation type="submission" date="2020-08" db="EMBL/GenBank/DDBJ databases">
        <title>Genomic Encyclopedia of Archaeal and Bacterial Type Strains, Phase II (KMG-II): from individual species to whole genera.</title>
        <authorList>
            <person name="Goeker M."/>
        </authorList>
    </citation>
    <scope>NUCLEOTIDE SEQUENCE [LARGE SCALE GENOMIC DNA]</scope>
    <source>
        <strain evidence="1 2">DSM 23288</strain>
    </source>
</reference>
<keyword evidence="2" id="KW-1185">Reference proteome</keyword>
<proteinExistence type="predicted"/>
<dbReference type="RefSeq" id="WP_183341480.1">
    <property type="nucleotide sequence ID" value="NZ_JACHNU010000002.1"/>
</dbReference>
<dbReference type="InterPro" id="IPR036412">
    <property type="entry name" value="HAD-like_sf"/>
</dbReference>
<dbReference type="GO" id="GO:0005829">
    <property type="term" value="C:cytosol"/>
    <property type="evidence" value="ECO:0007669"/>
    <property type="project" value="TreeGrafter"/>
</dbReference>
<sequence length="221" mass="23520">MDATPIRAVLLDVDGTLVDTNYLHAIAWQRAFRAAAGLELPAARLHRAVGMGGDKYVAHVAGEEVESACGDAIRDAHTERYGELIDEARVLPGGRELIEALKRRDLTVVLASSGKAEELDRYLELLDASDLLDGWTTSADVEETKPAPELLEVALERAGRGPALLVGDSVWDCHAAARIDIPAIGLLSGGFAADELRDAGAAFVCDDAAELAVRLDEALAR</sequence>
<dbReference type="PANTHER" id="PTHR43434:SF16">
    <property type="entry name" value="BLL8046 PROTEIN"/>
    <property type="match status" value="1"/>
</dbReference>
<dbReference type="EMBL" id="JACHNU010000002">
    <property type="protein sequence ID" value="MBB4662354.1"/>
    <property type="molecule type" value="Genomic_DNA"/>
</dbReference>
<dbReference type="Gene3D" id="1.10.150.240">
    <property type="entry name" value="Putative phosphatase, domain 2"/>
    <property type="match status" value="1"/>
</dbReference>
<dbReference type="Gene3D" id="3.40.50.1000">
    <property type="entry name" value="HAD superfamily/HAD-like"/>
    <property type="match status" value="1"/>
</dbReference>
<dbReference type="GO" id="GO:0008967">
    <property type="term" value="F:phosphoglycolate phosphatase activity"/>
    <property type="evidence" value="ECO:0007669"/>
    <property type="project" value="TreeGrafter"/>
</dbReference>
<dbReference type="GO" id="GO:0006281">
    <property type="term" value="P:DNA repair"/>
    <property type="evidence" value="ECO:0007669"/>
    <property type="project" value="TreeGrafter"/>
</dbReference>
<protein>
    <submittedName>
        <fullName evidence="1">HAD superfamily hydrolase (TIGR01509 family)</fullName>
    </submittedName>
</protein>
<dbReference type="Pfam" id="PF00702">
    <property type="entry name" value="Hydrolase"/>
    <property type="match status" value="1"/>
</dbReference>
<name>A0A840IE57_9ACTN</name>
<dbReference type="InterPro" id="IPR023198">
    <property type="entry name" value="PGP-like_dom2"/>
</dbReference>
<dbReference type="PANTHER" id="PTHR43434">
    <property type="entry name" value="PHOSPHOGLYCOLATE PHOSPHATASE"/>
    <property type="match status" value="1"/>
</dbReference>
<accession>A0A840IE57</accession>
<evidence type="ECO:0000313" key="2">
    <source>
        <dbReference type="Proteomes" id="UP000585272"/>
    </source>
</evidence>
<dbReference type="Proteomes" id="UP000585272">
    <property type="component" value="Unassembled WGS sequence"/>
</dbReference>
<keyword evidence="1" id="KW-0378">Hydrolase</keyword>
<gene>
    <name evidence="1" type="ORF">BDZ31_001940</name>
</gene>
<dbReference type="SFLD" id="SFLDS00003">
    <property type="entry name" value="Haloacid_Dehalogenase"/>
    <property type="match status" value="1"/>
</dbReference>
<dbReference type="SFLD" id="SFLDG01129">
    <property type="entry name" value="C1.5:_HAD__Beta-PGM__Phosphata"/>
    <property type="match status" value="1"/>
</dbReference>
<evidence type="ECO:0000313" key="1">
    <source>
        <dbReference type="EMBL" id="MBB4662354.1"/>
    </source>
</evidence>
<dbReference type="InterPro" id="IPR023214">
    <property type="entry name" value="HAD_sf"/>
</dbReference>
<dbReference type="AlphaFoldDB" id="A0A840IE57"/>
<dbReference type="InterPro" id="IPR050155">
    <property type="entry name" value="HAD-like_hydrolase_sf"/>
</dbReference>